<feature type="region of interest" description="Disordered" evidence="1">
    <location>
        <begin position="65"/>
        <end position="91"/>
    </location>
</feature>
<accession>A0ABS3WSP6</accession>
<evidence type="ECO:0000256" key="2">
    <source>
        <dbReference type="SAM" id="Phobius"/>
    </source>
</evidence>
<comment type="caution">
    <text evidence="3">The sequence shown here is derived from an EMBL/GenBank/DDBJ whole genome shotgun (WGS) entry which is preliminary data.</text>
</comment>
<gene>
    <name evidence="3" type="ORF">JW592_11775</name>
</gene>
<feature type="transmembrane region" description="Helical" evidence="2">
    <location>
        <begin position="12"/>
        <end position="31"/>
    </location>
</feature>
<evidence type="ECO:0000313" key="3">
    <source>
        <dbReference type="EMBL" id="MBO8186139.1"/>
    </source>
</evidence>
<protein>
    <submittedName>
        <fullName evidence="3">Uncharacterized protein</fullName>
    </submittedName>
</protein>
<evidence type="ECO:0000313" key="4">
    <source>
        <dbReference type="Proteomes" id="UP001518976"/>
    </source>
</evidence>
<keyword evidence="2" id="KW-0472">Membrane</keyword>
<evidence type="ECO:0000256" key="1">
    <source>
        <dbReference type="SAM" id="MobiDB-lite"/>
    </source>
</evidence>
<keyword evidence="2" id="KW-1133">Transmembrane helix</keyword>
<feature type="transmembrane region" description="Helical" evidence="2">
    <location>
        <begin position="37"/>
        <end position="57"/>
    </location>
</feature>
<keyword evidence="2" id="KW-0812">Transmembrane</keyword>
<dbReference type="Proteomes" id="UP001518976">
    <property type="component" value="Unassembled WGS sequence"/>
</dbReference>
<dbReference type="EMBL" id="JAFFZN010000008">
    <property type="protein sequence ID" value="MBO8186139.1"/>
    <property type="molecule type" value="Genomic_DNA"/>
</dbReference>
<name>A0ABS3WSP6_9ACTN</name>
<sequence>MAHSHGHTPAAWTGSIIAFVGFCVASAFTVMAQPAGVIAGLVIIGAGAVIGGIMRAAGLGQSKSSGLTAEQARAHKLAHQQAHQTRTEAHS</sequence>
<reference evidence="3 4" key="1">
    <citation type="submission" date="2021-02" db="EMBL/GenBank/DDBJ databases">
        <title>Streptomyces spirodelae sp. nov., isolated from duckweed.</title>
        <authorList>
            <person name="Saimee Y."/>
            <person name="Duangmal K."/>
        </authorList>
    </citation>
    <scope>NUCLEOTIDE SEQUENCE [LARGE SCALE GENOMIC DNA]</scope>
    <source>
        <strain evidence="3 4">DW4-2</strain>
    </source>
</reference>
<dbReference type="RefSeq" id="WP_209264918.1">
    <property type="nucleotide sequence ID" value="NZ_JAFFZN010000008.1"/>
</dbReference>
<organism evidence="3 4">
    <name type="scientific">Streptomyces spirodelae</name>
    <dbReference type="NCBI Taxonomy" id="2812904"/>
    <lineage>
        <taxon>Bacteria</taxon>
        <taxon>Bacillati</taxon>
        <taxon>Actinomycetota</taxon>
        <taxon>Actinomycetes</taxon>
        <taxon>Kitasatosporales</taxon>
        <taxon>Streptomycetaceae</taxon>
        <taxon>Streptomyces</taxon>
    </lineage>
</organism>
<dbReference type="NCBIfam" id="NF041681">
    <property type="entry name" value="HGxxPAAW"/>
    <property type="match status" value="1"/>
</dbReference>
<keyword evidence="4" id="KW-1185">Reference proteome</keyword>
<proteinExistence type="predicted"/>